<sequence>MQEYIFCVPFDLIEPNISQNNVVTQVHSVEDFNVQASDTDLANSQCENTSRHEVYLFDIVELPVIPPKVSKRNIRKRKSTILTSIPIKEQLEEKENRKRAKAEEIKQKSERKPLNKEMKRVLKNFNNIKEFNDPNQNTKEKEKRREIEIFLVFFVKKIYRSPVEDWIMCYVCGKWAHENCADGL</sequence>
<organism evidence="1 2">
    <name type="scientific">Henosepilachna vigintioctopunctata</name>
    <dbReference type="NCBI Taxonomy" id="420089"/>
    <lineage>
        <taxon>Eukaryota</taxon>
        <taxon>Metazoa</taxon>
        <taxon>Ecdysozoa</taxon>
        <taxon>Arthropoda</taxon>
        <taxon>Hexapoda</taxon>
        <taxon>Insecta</taxon>
        <taxon>Pterygota</taxon>
        <taxon>Neoptera</taxon>
        <taxon>Endopterygota</taxon>
        <taxon>Coleoptera</taxon>
        <taxon>Polyphaga</taxon>
        <taxon>Cucujiformia</taxon>
        <taxon>Coccinelloidea</taxon>
        <taxon>Coccinellidae</taxon>
        <taxon>Epilachninae</taxon>
        <taxon>Epilachnini</taxon>
        <taxon>Henosepilachna</taxon>
    </lineage>
</organism>
<proteinExistence type="predicted"/>
<evidence type="ECO:0000313" key="1">
    <source>
        <dbReference type="EMBL" id="KAK9871876.1"/>
    </source>
</evidence>
<accession>A0AAW1TVY0</accession>
<gene>
    <name evidence="1" type="ORF">WA026_015125</name>
</gene>
<dbReference type="Proteomes" id="UP001431783">
    <property type="component" value="Unassembled WGS sequence"/>
</dbReference>
<reference evidence="1 2" key="1">
    <citation type="submission" date="2023-03" db="EMBL/GenBank/DDBJ databases">
        <title>Genome insight into feeding habits of ladybird beetles.</title>
        <authorList>
            <person name="Li H.-S."/>
            <person name="Huang Y.-H."/>
            <person name="Pang H."/>
        </authorList>
    </citation>
    <scope>NUCLEOTIDE SEQUENCE [LARGE SCALE GENOMIC DNA]</scope>
    <source>
        <strain evidence="1">SYSU_2023b</strain>
        <tissue evidence="1">Whole body</tissue>
    </source>
</reference>
<protein>
    <submittedName>
        <fullName evidence="1">Uncharacterized protein</fullName>
    </submittedName>
</protein>
<keyword evidence="2" id="KW-1185">Reference proteome</keyword>
<evidence type="ECO:0000313" key="2">
    <source>
        <dbReference type="Proteomes" id="UP001431783"/>
    </source>
</evidence>
<name>A0AAW1TVY0_9CUCU</name>
<comment type="caution">
    <text evidence="1">The sequence shown here is derived from an EMBL/GenBank/DDBJ whole genome shotgun (WGS) entry which is preliminary data.</text>
</comment>
<dbReference type="EMBL" id="JARQZJ010000008">
    <property type="protein sequence ID" value="KAK9871876.1"/>
    <property type="molecule type" value="Genomic_DNA"/>
</dbReference>
<dbReference type="AlphaFoldDB" id="A0AAW1TVY0"/>